<dbReference type="Proteomes" id="UP001066276">
    <property type="component" value="Chromosome 8"/>
</dbReference>
<accession>A0AAV7NS94</accession>
<keyword evidence="2" id="KW-1185">Reference proteome</keyword>
<comment type="caution">
    <text evidence="1">The sequence shown here is derived from an EMBL/GenBank/DDBJ whole genome shotgun (WGS) entry which is preliminary data.</text>
</comment>
<dbReference type="EMBL" id="JANPWB010000012">
    <property type="protein sequence ID" value="KAJ1117835.1"/>
    <property type="molecule type" value="Genomic_DNA"/>
</dbReference>
<evidence type="ECO:0000313" key="2">
    <source>
        <dbReference type="Proteomes" id="UP001066276"/>
    </source>
</evidence>
<dbReference type="AlphaFoldDB" id="A0AAV7NS94"/>
<name>A0AAV7NS94_PLEWA</name>
<protein>
    <submittedName>
        <fullName evidence="1">Uncharacterized protein</fullName>
    </submittedName>
</protein>
<organism evidence="1 2">
    <name type="scientific">Pleurodeles waltl</name>
    <name type="common">Iberian ribbed newt</name>
    <dbReference type="NCBI Taxonomy" id="8319"/>
    <lineage>
        <taxon>Eukaryota</taxon>
        <taxon>Metazoa</taxon>
        <taxon>Chordata</taxon>
        <taxon>Craniata</taxon>
        <taxon>Vertebrata</taxon>
        <taxon>Euteleostomi</taxon>
        <taxon>Amphibia</taxon>
        <taxon>Batrachia</taxon>
        <taxon>Caudata</taxon>
        <taxon>Salamandroidea</taxon>
        <taxon>Salamandridae</taxon>
        <taxon>Pleurodelinae</taxon>
        <taxon>Pleurodeles</taxon>
    </lineage>
</organism>
<sequence>MYVCGCLADYWMASLPPVGPEKQEHRSKQKGALRIIGWRLFLQWDRKNKNTGANKKVSGFVGERAGGRKKRVVCYGEQV</sequence>
<gene>
    <name evidence="1" type="ORF">NDU88_006031</name>
</gene>
<evidence type="ECO:0000313" key="1">
    <source>
        <dbReference type="EMBL" id="KAJ1117835.1"/>
    </source>
</evidence>
<reference evidence="1" key="1">
    <citation type="journal article" date="2022" name="bioRxiv">
        <title>Sequencing and chromosome-scale assembly of the giantPleurodeles waltlgenome.</title>
        <authorList>
            <person name="Brown T."/>
            <person name="Elewa A."/>
            <person name="Iarovenko S."/>
            <person name="Subramanian E."/>
            <person name="Araus A.J."/>
            <person name="Petzold A."/>
            <person name="Susuki M."/>
            <person name="Suzuki K.-i.T."/>
            <person name="Hayashi T."/>
            <person name="Toyoda A."/>
            <person name="Oliveira C."/>
            <person name="Osipova E."/>
            <person name="Leigh N.D."/>
            <person name="Simon A."/>
            <person name="Yun M.H."/>
        </authorList>
    </citation>
    <scope>NUCLEOTIDE SEQUENCE</scope>
    <source>
        <strain evidence="1">20211129_DDA</strain>
        <tissue evidence="1">Liver</tissue>
    </source>
</reference>
<proteinExistence type="predicted"/>